<feature type="non-terminal residue" evidence="2">
    <location>
        <position position="119"/>
    </location>
</feature>
<protein>
    <submittedName>
        <fullName evidence="2">DOG1 domain-containing protein</fullName>
    </submittedName>
</protein>
<dbReference type="AlphaFoldDB" id="A0A699JAX7"/>
<organism evidence="2">
    <name type="scientific">Tanacetum cinerariifolium</name>
    <name type="common">Dalmatian daisy</name>
    <name type="synonym">Chrysanthemum cinerariifolium</name>
    <dbReference type="NCBI Taxonomy" id="118510"/>
    <lineage>
        <taxon>Eukaryota</taxon>
        <taxon>Viridiplantae</taxon>
        <taxon>Streptophyta</taxon>
        <taxon>Embryophyta</taxon>
        <taxon>Tracheophyta</taxon>
        <taxon>Spermatophyta</taxon>
        <taxon>Magnoliopsida</taxon>
        <taxon>eudicotyledons</taxon>
        <taxon>Gunneridae</taxon>
        <taxon>Pentapetalae</taxon>
        <taxon>asterids</taxon>
        <taxon>campanulids</taxon>
        <taxon>Asterales</taxon>
        <taxon>Asteraceae</taxon>
        <taxon>Asteroideae</taxon>
        <taxon>Anthemideae</taxon>
        <taxon>Anthemidinae</taxon>
        <taxon>Tanacetum</taxon>
    </lineage>
</organism>
<sequence>MITKSPVIISKRQEQIQWLSLHQQDSPKKHNTWKQDDRGKDDYEESGDYLKEHIQCLSLHQQDSPKLAMNKLKKMTLRFWKHNTWKQDDRGKDDYEESGDYLKEHIRCSSLHQQDSPKL</sequence>
<name>A0A699JAX7_TANCI</name>
<proteinExistence type="predicted"/>
<reference evidence="2" key="1">
    <citation type="journal article" date="2019" name="Sci. Rep.">
        <title>Draft genome of Tanacetum cinerariifolium, the natural source of mosquito coil.</title>
        <authorList>
            <person name="Yamashiro T."/>
            <person name="Shiraishi A."/>
            <person name="Satake H."/>
            <person name="Nakayama K."/>
        </authorList>
    </citation>
    <scope>NUCLEOTIDE SEQUENCE</scope>
</reference>
<feature type="region of interest" description="Disordered" evidence="1">
    <location>
        <begin position="21"/>
        <end position="45"/>
    </location>
</feature>
<accession>A0A699JAX7</accession>
<dbReference type="EMBL" id="BKCJ010392360">
    <property type="protein sequence ID" value="GFA24912.1"/>
    <property type="molecule type" value="Genomic_DNA"/>
</dbReference>
<feature type="compositionally biased region" description="Basic and acidic residues" evidence="1">
    <location>
        <begin position="25"/>
        <end position="41"/>
    </location>
</feature>
<evidence type="ECO:0000256" key="1">
    <source>
        <dbReference type="SAM" id="MobiDB-lite"/>
    </source>
</evidence>
<comment type="caution">
    <text evidence="2">The sequence shown here is derived from an EMBL/GenBank/DDBJ whole genome shotgun (WGS) entry which is preliminary data.</text>
</comment>
<evidence type="ECO:0000313" key="2">
    <source>
        <dbReference type="EMBL" id="GFA24912.1"/>
    </source>
</evidence>
<gene>
    <name evidence="2" type="ORF">Tci_596884</name>
</gene>